<evidence type="ECO:0000313" key="15">
    <source>
        <dbReference type="Proteomes" id="UP000838412"/>
    </source>
</evidence>
<dbReference type="InterPro" id="IPR034464">
    <property type="entry name" value="PAR10_RRM1_2"/>
</dbReference>
<comment type="subcellular location">
    <subcellularLocation>
        <location evidence="1">Nucleus</location>
    </subcellularLocation>
</comment>
<keyword evidence="3 8" id="KW-0808">Transferase</keyword>
<dbReference type="PROSITE" id="PS51154">
    <property type="entry name" value="MACRO"/>
    <property type="match status" value="3"/>
</dbReference>
<evidence type="ECO:0000256" key="3">
    <source>
        <dbReference type="ARBA" id="ARBA00022679"/>
    </source>
</evidence>
<dbReference type="GO" id="GO:0070212">
    <property type="term" value="P:protein poly-ADP-ribosylation"/>
    <property type="evidence" value="ECO:0007669"/>
    <property type="project" value="TreeGrafter"/>
</dbReference>
<proteinExistence type="inferred from homology"/>
<dbReference type="PANTHER" id="PTHR14453:SF102">
    <property type="entry name" value="PROTEIN MONO-ADP-RIBOSYLTRANSFERASE PARP14-LIKE"/>
    <property type="match status" value="1"/>
</dbReference>
<evidence type="ECO:0000256" key="5">
    <source>
        <dbReference type="ARBA" id="ARBA00023242"/>
    </source>
</evidence>
<keyword evidence="7" id="KW-0694">RNA-binding</keyword>
<evidence type="ECO:0000259" key="12">
    <source>
        <dbReference type="PROSITE" id="PS51059"/>
    </source>
</evidence>
<dbReference type="InterPro" id="IPR037197">
    <property type="entry name" value="WWE_dom_sf"/>
</dbReference>
<keyword evidence="4 8" id="KW-0520">NAD</keyword>
<evidence type="ECO:0000256" key="4">
    <source>
        <dbReference type="ARBA" id="ARBA00023027"/>
    </source>
</evidence>
<feature type="domain" description="Macro" evidence="13">
    <location>
        <begin position="1081"/>
        <end position="1267"/>
    </location>
</feature>
<dbReference type="GO" id="GO:0003714">
    <property type="term" value="F:transcription corepressor activity"/>
    <property type="evidence" value="ECO:0007669"/>
    <property type="project" value="TreeGrafter"/>
</dbReference>
<feature type="region of interest" description="Disordered" evidence="9">
    <location>
        <begin position="1270"/>
        <end position="1322"/>
    </location>
</feature>
<dbReference type="InterPro" id="IPR052056">
    <property type="entry name" value="Mono-ARTD/PARP"/>
</dbReference>
<dbReference type="Pfam" id="PF00644">
    <property type="entry name" value="PARP"/>
    <property type="match status" value="1"/>
</dbReference>
<feature type="compositionally biased region" description="Polar residues" evidence="9">
    <location>
        <begin position="1559"/>
        <end position="1580"/>
    </location>
</feature>
<dbReference type="FunFam" id="3.90.228.10:FF:000008">
    <property type="entry name" value="Poly [ADP-ribose] polymerase"/>
    <property type="match status" value="1"/>
</dbReference>
<dbReference type="Pfam" id="PF23222">
    <property type="entry name" value="RRM_PARP14_1"/>
    <property type="match status" value="2"/>
</dbReference>
<dbReference type="EC" id="2.4.2.-" evidence="8"/>
<evidence type="ECO:0000256" key="6">
    <source>
        <dbReference type="ARBA" id="ARBA00024347"/>
    </source>
</evidence>
<dbReference type="SUPFAM" id="SSF56399">
    <property type="entry name" value="ADP-ribosylation"/>
    <property type="match status" value="1"/>
</dbReference>
<organism evidence="14 15">
    <name type="scientific">Branchiostoma lanceolatum</name>
    <name type="common">Common lancelet</name>
    <name type="synonym">Amphioxus lanceolatum</name>
    <dbReference type="NCBI Taxonomy" id="7740"/>
    <lineage>
        <taxon>Eukaryota</taxon>
        <taxon>Metazoa</taxon>
        <taxon>Chordata</taxon>
        <taxon>Cephalochordata</taxon>
        <taxon>Leptocardii</taxon>
        <taxon>Amphioxiformes</taxon>
        <taxon>Branchiostomatidae</taxon>
        <taxon>Branchiostoma</taxon>
    </lineage>
</organism>
<feature type="region of interest" description="Disordered" evidence="9">
    <location>
        <begin position="1"/>
        <end position="29"/>
    </location>
</feature>
<dbReference type="CDD" id="cd12547">
    <property type="entry name" value="RRM1_2_PAR10"/>
    <property type="match status" value="1"/>
</dbReference>
<dbReference type="Gene3D" id="3.90.228.10">
    <property type="match status" value="1"/>
</dbReference>
<protein>
    <recommendedName>
        <fullName evidence="8">Poly [ADP-ribose] polymerase</fullName>
        <shortName evidence="8">PARP</shortName>
        <ecNumber evidence="8">2.4.2.-</ecNumber>
    </recommendedName>
</protein>
<feature type="domain" description="Macro" evidence="13">
    <location>
        <begin position="1586"/>
        <end position="1761"/>
    </location>
</feature>
<dbReference type="InterPro" id="IPR002589">
    <property type="entry name" value="Macro_dom"/>
</dbReference>
<dbReference type="Pfam" id="PF02825">
    <property type="entry name" value="WWE"/>
    <property type="match status" value="1"/>
</dbReference>
<dbReference type="CDD" id="cd12301">
    <property type="entry name" value="RRM1_2_PAR10_like"/>
    <property type="match status" value="1"/>
</dbReference>
<dbReference type="InterPro" id="IPR043472">
    <property type="entry name" value="Macro_dom-like"/>
</dbReference>
<comment type="similarity">
    <text evidence="6">Belongs to the ARTD/PARP family.</text>
</comment>
<keyword evidence="5" id="KW-0539">Nucleus</keyword>
<reference evidence="14" key="1">
    <citation type="submission" date="2022-01" db="EMBL/GenBank/DDBJ databases">
        <authorList>
            <person name="Braso-Vives M."/>
        </authorList>
    </citation>
    <scope>NUCLEOTIDE SEQUENCE</scope>
</reference>
<dbReference type="InterPro" id="IPR004170">
    <property type="entry name" value="WWE_dom"/>
</dbReference>
<dbReference type="SMART" id="SM00360">
    <property type="entry name" value="RRM"/>
    <property type="match status" value="4"/>
</dbReference>
<dbReference type="InterPro" id="IPR012317">
    <property type="entry name" value="Poly(ADP-ribose)pol_cat_dom"/>
</dbReference>
<name>A0A8J9ZQN9_BRALA</name>
<feature type="domain" description="PARP catalytic" evidence="12">
    <location>
        <begin position="1996"/>
        <end position="2206"/>
    </location>
</feature>
<dbReference type="GO" id="GO:0005634">
    <property type="term" value="C:nucleus"/>
    <property type="evidence" value="ECO:0007669"/>
    <property type="project" value="UniProtKB-SubCell"/>
</dbReference>
<feature type="domain" description="RRM" evidence="10">
    <location>
        <begin position="487"/>
        <end position="562"/>
    </location>
</feature>
<dbReference type="Gene3D" id="3.30.720.50">
    <property type="match status" value="1"/>
</dbReference>
<dbReference type="InterPro" id="IPR035979">
    <property type="entry name" value="RBD_domain_sf"/>
</dbReference>
<keyword evidence="2 8" id="KW-0328">Glycosyltransferase</keyword>
<evidence type="ECO:0000256" key="1">
    <source>
        <dbReference type="ARBA" id="ARBA00004123"/>
    </source>
</evidence>
<dbReference type="GO" id="GO:0005737">
    <property type="term" value="C:cytoplasm"/>
    <property type="evidence" value="ECO:0007669"/>
    <property type="project" value="TreeGrafter"/>
</dbReference>
<dbReference type="SUPFAM" id="SSF52949">
    <property type="entry name" value="Macro domain-like"/>
    <property type="match status" value="3"/>
</dbReference>
<accession>A0A8J9ZQN9</accession>
<dbReference type="GO" id="GO:0003723">
    <property type="term" value="F:RNA binding"/>
    <property type="evidence" value="ECO:0007669"/>
    <property type="project" value="UniProtKB-UniRule"/>
</dbReference>
<feature type="compositionally biased region" description="Basic residues" evidence="9">
    <location>
        <begin position="1287"/>
        <end position="1296"/>
    </location>
</feature>
<dbReference type="CDD" id="cd01439">
    <property type="entry name" value="TCCD_inducible_PARP_like"/>
    <property type="match status" value="1"/>
</dbReference>
<dbReference type="Gene3D" id="3.40.220.10">
    <property type="entry name" value="Leucine Aminopeptidase, subunit E, domain 1"/>
    <property type="match status" value="3"/>
</dbReference>
<dbReference type="PROSITE" id="PS50918">
    <property type="entry name" value="WWE"/>
    <property type="match status" value="1"/>
</dbReference>
<feature type="domain" description="Macro" evidence="13">
    <location>
        <begin position="1320"/>
        <end position="1510"/>
    </location>
</feature>
<dbReference type="EMBL" id="OV696688">
    <property type="protein sequence ID" value="CAH1257849.1"/>
    <property type="molecule type" value="Genomic_DNA"/>
</dbReference>
<gene>
    <name evidence="14" type="primary">PARP14</name>
    <name evidence="14" type="ORF">BLAG_LOCUS15613</name>
</gene>
<dbReference type="InterPro" id="IPR057044">
    <property type="entry name" value="PARP14_KH_1"/>
</dbReference>
<evidence type="ECO:0000256" key="9">
    <source>
        <dbReference type="SAM" id="MobiDB-lite"/>
    </source>
</evidence>
<dbReference type="GO" id="GO:1990404">
    <property type="term" value="F:NAD+-protein mono-ADP-ribosyltransferase activity"/>
    <property type="evidence" value="ECO:0007669"/>
    <property type="project" value="TreeGrafter"/>
</dbReference>
<evidence type="ECO:0000259" key="13">
    <source>
        <dbReference type="PROSITE" id="PS51154"/>
    </source>
</evidence>
<dbReference type="CDD" id="cd02907">
    <property type="entry name" value="Macro_Af1521_BAL-like"/>
    <property type="match status" value="1"/>
</dbReference>
<feature type="domain" description="WWE" evidence="11">
    <location>
        <begin position="1907"/>
        <end position="1985"/>
    </location>
</feature>
<keyword evidence="15" id="KW-1185">Reference proteome</keyword>
<evidence type="ECO:0000256" key="2">
    <source>
        <dbReference type="ARBA" id="ARBA00022676"/>
    </source>
</evidence>
<dbReference type="InterPro" id="IPR012677">
    <property type="entry name" value="Nucleotide-bd_a/b_plait_sf"/>
</dbReference>
<dbReference type="PROSITE" id="PS50102">
    <property type="entry name" value="RRM"/>
    <property type="match status" value="2"/>
</dbReference>
<dbReference type="Pfam" id="PF23084">
    <property type="entry name" value="KH_PARP14_1"/>
    <property type="match status" value="1"/>
</dbReference>
<feature type="compositionally biased region" description="Acidic residues" evidence="9">
    <location>
        <begin position="1"/>
        <end position="20"/>
    </location>
</feature>
<feature type="domain" description="RRM" evidence="10">
    <location>
        <begin position="198"/>
        <end position="273"/>
    </location>
</feature>
<evidence type="ECO:0000256" key="7">
    <source>
        <dbReference type="PROSITE-ProRule" id="PRU00176"/>
    </source>
</evidence>
<dbReference type="InterPro" id="IPR057051">
    <property type="entry name" value="PARP14_RPM_1"/>
</dbReference>
<dbReference type="SUPFAM" id="SSF117839">
    <property type="entry name" value="WWE domain"/>
    <property type="match status" value="1"/>
</dbReference>
<evidence type="ECO:0000259" key="10">
    <source>
        <dbReference type="PROSITE" id="PS50102"/>
    </source>
</evidence>
<dbReference type="Pfam" id="PF01661">
    <property type="entry name" value="Macro"/>
    <property type="match status" value="3"/>
</dbReference>
<dbReference type="Proteomes" id="UP000838412">
    <property type="component" value="Chromosome 3"/>
</dbReference>
<dbReference type="SUPFAM" id="SSF54928">
    <property type="entry name" value="RNA-binding domain, RBD"/>
    <property type="match status" value="1"/>
</dbReference>
<dbReference type="InterPro" id="IPR000504">
    <property type="entry name" value="RRM_dom"/>
</dbReference>
<dbReference type="OrthoDB" id="6159649at2759"/>
<dbReference type="GO" id="GO:0010629">
    <property type="term" value="P:negative regulation of gene expression"/>
    <property type="evidence" value="ECO:0007669"/>
    <property type="project" value="TreeGrafter"/>
</dbReference>
<dbReference type="GO" id="GO:0003950">
    <property type="term" value="F:NAD+ poly-ADP-ribosyltransferase activity"/>
    <property type="evidence" value="ECO:0007669"/>
    <property type="project" value="UniProtKB-UniRule"/>
</dbReference>
<dbReference type="Pfam" id="PF23085">
    <property type="entry name" value="RRM_PARP14_3"/>
    <property type="match status" value="2"/>
</dbReference>
<dbReference type="PROSITE" id="PS51059">
    <property type="entry name" value="PARP_CATALYTIC"/>
    <property type="match status" value="1"/>
</dbReference>
<evidence type="ECO:0000256" key="8">
    <source>
        <dbReference type="RuleBase" id="RU362114"/>
    </source>
</evidence>
<feature type="region of interest" description="Disordered" evidence="9">
    <location>
        <begin position="1513"/>
        <end position="1580"/>
    </location>
</feature>
<sequence length="2206" mass="243225">METSEEEQPDMQQENEELTPDDPAGKDDKTVAIEVTGLTGEEFEERRDILRFYFENTKRSGGGDISQFDIDSEKGRVLITFKDKEASGRVMQKSTHEVAKKKLKVRMVKSRPELPVDPTRILLKGVADSVEEETLFLYLESMSGAEDEPSEVFYGKEAGTVMVAFAEPISDLDSLLARCKGRELEQQTISAEKVHDTDCIQVTGFPTTASRDNLFYYFENAKRSGGGSVAEVQLDKDRGTALVFFDDHTVIERVLKKGHTIQKMKVHVEAFYTCLGATIPTASFVMGREQFKKARESPITTRPKEMQLPMDSDAEDEETVAIEVTGLSGDEFEARRDILRFYFENTKRSGGGDITQFDIDSEKDRVLIIFEEKEAPARVLQKSPHEVAKKKLLVRTVKPRPTLPVDSTRILLKGVADSVTEETLFLFLEAMCRGQHEPSEIFYGKEVGTVMVAFTEPISDLDSLLARCEGRELEQQTISAQKVHDTDCIQVTGIPSKSSKDNLYYYFENAKRSGGGPLSEVQLDKDSGTALVIFDDHTVIQRVLTQSHTILKKTVTVEPFYTCLGATVTEAKTPPQLVPLPITEIVTSSIASFVMTHQQFKKALEDEMGEAHAFISWPVGGDQASMEIIPTLTKKTPNLETIVNTWAPNAREVLKSFLARFDAKEIVDVMQASWPQVCKLLDSGPIKDDDTISVRGTSDRKITFTGLKDSVAKHYKSVLEGKGKVEEDIKRKQSEVDETVSTLKSDQVKLLAISDFKDRMTSKFPKLQMSFETNGSTAKVKFQGLIDEIQETKVNMYETVQGVMSQAVKLSPTMISFLTSAKQPKAKQHLLSEYKQGGVVAVITTTTSEVGVCGLSDGDVKKAVSILKKTFQEQRLNISELSTSVLDTEEWKTVKNGLEQSAQGLLKISVESNVDSGATKILFTGETGCVKDMVQRVDNFLKVKTIHEQPVEEEDGVIRFIKEHQLTNLQLQLEKHQVSVCFNGSEASPTMSIKGNIDGIQKAGPILKSSIDSVISDQMSIKKPGMSKHFREQAGRSTLQLVEKTCKCVVNIQDAMNKTPAPDPDTFAKQLMPTSPNMVPQEKAVVNLDGGMKLVVWRDDITKHETDVIVNAANARLEHTGGLAKAIVDAGGDIIQKFCNRYIQANDTLIPGQVVASPPGRINTCQMILHAVGPIWNGGRNGEEDFLADAVYGSLEEAAKSNYRSIAIPAISSGIYGYPLKKCAETIVATTVEYLDDNPDTTLKVIEFVNIDDKTAEAFVDALVSEFGEDRVKKSERQGGQATTAKPSRRTGRRGRGYLSQQGPSASTPSALPRQPRDPVADVGFRTTEGKAIIAIQANIASQNVDVLVNTTHASLDLNTGAVSKAILKLAGSNLQTLVNRTMQRAGIGSLSVGQILVTGSADLPCKQVIHCALCSWDGGRGNSEKVLRKIVQQCLQQAEKDNYKTIAIPAMGTGVLGFPHDVVAEAMFDEAVKYCRRNPSGSLREIRFIVWEGDPKSIPAFNEVMSKYKALHTSSAPHTTKKSDAAGPHSYGGARSGRGGRRGRQGGGVEQAAGRTDTPVQTTRHQHNGASSAAPSLFSDVSNPVRGGLQMFIGDLTLNVRKGDLTKETTDCIVNSSNEQLDLTRGAVSNAICKAGGPVIARECARIAASVGMKDGIAVTGAGNLKCKKIIHAAAPASDWKNVIINCLRTADTRGFNSIAFPALGTGVLQESVARTATTMLDALQDFVLQYKPTQLNEVRITIFQQDMVRAFHEEMQKRVGQPIPQTAAKPSGFLDYIGKKATEGWNYLRGAPTRSKTTDQLVPSPDNVVVIVIYSNTPDSVLKAKEMINKAIDETSKDETIPSKFKLTEEKKEHVMSLALRHDCLASFTRSNIRLQGRVMDVMMASQDIKEFQRDFEMKAKEERHLSEKAELLLKTVQWYYVDDNEEKQPYEAKVNYVIEEAHKAMRRGVDFKFDGEDLHIDFQSMRETVVGDMAAAPADVVRHELEKEGNIKLPKTWTGMSGDDQYKEVELQPKTAEYKAVHDEFMKSVATASGGYYAVPTAQVLKIQRIQNDALWKQYMVKKKKMEIDNAKSTQPVEQILYHGTPADPIPSINHTGFNRSYSGRNVGSLIGNGVYFAVSASLSAADQYARPDANGNRYMYMARVLTGDMCNGQRNIIVPPAKDPSKPHITYDCVCDDQTNPQVIVIFYDTQAYPEYLITFTK</sequence>
<dbReference type="Gene3D" id="3.30.70.330">
    <property type="match status" value="4"/>
</dbReference>
<feature type="compositionally biased region" description="Polar residues" evidence="9">
    <location>
        <begin position="1299"/>
        <end position="1310"/>
    </location>
</feature>
<evidence type="ECO:0000259" key="11">
    <source>
        <dbReference type="PROSITE" id="PS50918"/>
    </source>
</evidence>
<evidence type="ECO:0000313" key="14">
    <source>
        <dbReference type="EMBL" id="CAH1257849.1"/>
    </source>
</evidence>
<dbReference type="SMART" id="SM00506">
    <property type="entry name" value="A1pp"/>
    <property type="match status" value="3"/>
</dbReference>
<dbReference type="PANTHER" id="PTHR14453">
    <property type="entry name" value="PARP/ZINC FINGER CCCH TYPE DOMAIN CONTAINING PROTEIN"/>
    <property type="match status" value="1"/>
</dbReference>